<keyword evidence="2" id="KW-1133">Transmembrane helix</keyword>
<comment type="caution">
    <text evidence="4">The sequence shown here is derived from an EMBL/GenBank/DDBJ whole genome shotgun (WGS) entry which is preliminary data.</text>
</comment>
<sequence>MFLSKWENLPAYMQNEKVRVYYNILEKKKKSLVAKRVLDIVVSSVLIVLLLAPMCVIAAVVKCGSKGPVLFQQKRITTNGRPFKILKFRTMVQNAEALGGQITQTDDARITKNGKFLRKYRLDELPQIFNVFLGSMSLVGTRPEVPKYVERYSDEMYATLLMPAGVTSLASITYRDEDDLFKNPKDIDKNYMEVVLPKKMVMNLEYIKQFHFLYDLKIMFKTIADVF</sequence>
<comment type="similarity">
    <text evidence="1">Belongs to the bacterial sugar transferase family.</text>
</comment>
<organism evidence="4 5">
    <name type="scientific">Candidatus Scatavimonas merdigallinarum</name>
    <dbReference type="NCBI Taxonomy" id="2840914"/>
    <lineage>
        <taxon>Bacteria</taxon>
        <taxon>Bacillati</taxon>
        <taxon>Bacillota</taxon>
        <taxon>Clostridia</taxon>
        <taxon>Eubacteriales</taxon>
        <taxon>Oscillospiraceae</taxon>
        <taxon>Oscillospiraceae incertae sedis</taxon>
        <taxon>Candidatus Scatavimonas</taxon>
    </lineage>
</organism>
<evidence type="ECO:0000313" key="4">
    <source>
        <dbReference type="EMBL" id="HIQ79761.1"/>
    </source>
</evidence>
<dbReference type="PANTHER" id="PTHR30576">
    <property type="entry name" value="COLANIC BIOSYNTHESIS UDP-GLUCOSE LIPID CARRIER TRANSFERASE"/>
    <property type="match status" value="1"/>
</dbReference>
<dbReference type="Pfam" id="PF02397">
    <property type="entry name" value="Bac_transf"/>
    <property type="match status" value="1"/>
</dbReference>
<name>A0A9D1CTJ8_9FIRM</name>
<dbReference type="InterPro" id="IPR003362">
    <property type="entry name" value="Bact_transf"/>
</dbReference>
<feature type="domain" description="Bacterial sugar transferase" evidence="3">
    <location>
        <begin position="35"/>
        <end position="227"/>
    </location>
</feature>
<keyword evidence="4" id="KW-0808">Transferase</keyword>
<reference evidence="4" key="1">
    <citation type="submission" date="2020-10" db="EMBL/GenBank/DDBJ databases">
        <authorList>
            <person name="Gilroy R."/>
        </authorList>
    </citation>
    <scope>NUCLEOTIDE SEQUENCE</scope>
    <source>
        <strain evidence="4">ChiSjej1B19-3389</strain>
    </source>
</reference>
<proteinExistence type="inferred from homology"/>
<reference evidence="4" key="2">
    <citation type="journal article" date="2021" name="PeerJ">
        <title>Extensive microbial diversity within the chicken gut microbiome revealed by metagenomics and culture.</title>
        <authorList>
            <person name="Gilroy R."/>
            <person name="Ravi A."/>
            <person name="Getino M."/>
            <person name="Pursley I."/>
            <person name="Horton D.L."/>
            <person name="Alikhan N.F."/>
            <person name="Baker D."/>
            <person name="Gharbi K."/>
            <person name="Hall N."/>
            <person name="Watson M."/>
            <person name="Adriaenssens E.M."/>
            <person name="Foster-Nyarko E."/>
            <person name="Jarju S."/>
            <person name="Secka A."/>
            <person name="Antonio M."/>
            <person name="Oren A."/>
            <person name="Chaudhuri R.R."/>
            <person name="La Ragione R."/>
            <person name="Hildebrand F."/>
            <person name="Pallen M.J."/>
        </authorList>
    </citation>
    <scope>NUCLEOTIDE SEQUENCE</scope>
    <source>
        <strain evidence="4">ChiSjej1B19-3389</strain>
    </source>
</reference>
<gene>
    <name evidence="4" type="ORF">IAD32_00560</name>
</gene>
<protein>
    <submittedName>
        <fullName evidence="4">Sugar transferase</fullName>
    </submittedName>
</protein>
<evidence type="ECO:0000256" key="1">
    <source>
        <dbReference type="ARBA" id="ARBA00006464"/>
    </source>
</evidence>
<feature type="transmembrane region" description="Helical" evidence="2">
    <location>
        <begin position="37"/>
        <end position="61"/>
    </location>
</feature>
<dbReference type="PANTHER" id="PTHR30576:SF0">
    <property type="entry name" value="UNDECAPRENYL-PHOSPHATE N-ACETYLGALACTOSAMINYL 1-PHOSPHATE TRANSFERASE-RELATED"/>
    <property type="match status" value="1"/>
</dbReference>
<dbReference type="AlphaFoldDB" id="A0A9D1CTJ8"/>
<keyword evidence="2" id="KW-0812">Transmembrane</keyword>
<evidence type="ECO:0000313" key="5">
    <source>
        <dbReference type="Proteomes" id="UP000886787"/>
    </source>
</evidence>
<keyword evidence="2" id="KW-0472">Membrane</keyword>
<accession>A0A9D1CTJ8</accession>
<dbReference type="EMBL" id="DVFW01000004">
    <property type="protein sequence ID" value="HIQ79761.1"/>
    <property type="molecule type" value="Genomic_DNA"/>
</dbReference>
<evidence type="ECO:0000256" key="2">
    <source>
        <dbReference type="SAM" id="Phobius"/>
    </source>
</evidence>
<dbReference type="GO" id="GO:0016780">
    <property type="term" value="F:phosphotransferase activity, for other substituted phosphate groups"/>
    <property type="evidence" value="ECO:0007669"/>
    <property type="project" value="TreeGrafter"/>
</dbReference>
<evidence type="ECO:0000259" key="3">
    <source>
        <dbReference type="Pfam" id="PF02397"/>
    </source>
</evidence>
<dbReference type="Proteomes" id="UP000886787">
    <property type="component" value="Unassembled WGS sequence"/>
</dbReference>